<evidence type="ECO:0000313" key="1">
    <source>
        <dbReference type="EMBL" id="CAA9281496.1"/>
    </source>
</evidence>
<protein>
    <submittedName>
        <fullName evidence="1">Uncharacterized protein</fullName>
    </submittedName>
</protein>
<name>A0A6J4JLA2_9BACT</name>
<proteinExistence type="predicted"/>
<dbReference type="EMBL" id="CADCTJ010001043">
    <property type="protein sequence ID" value="CAA9281496.1"/>
    <property type="molecule type" value="Genomic_DNA"/>
</dbReference>
<gene>
    <name evidence="1" type="ORF">AVDCRST_MAG95-3343</name>
</gene>
<accession>A0A6J4JLA2</accession>
<organism evidence="1">
    <name type="scientific">uncultured Adhaeribacter sp</name>
    <dbReference type="NCBI Taxonomy" id="448109"/>
    <lineage>
        <taxon>Bacteria</taxon>
        <taxon>Pseudomonadati</taxon>
        <taxon>Bacteroidota</taxon>
        <taxon>Cytophagia</taxon>
        <taxon>Cytophagales</taxon>
        <taxon>Hymenobacteraceae</taxon>
        <taxon>Adhaeribacter</taxon>
        <taxon>environmental samples</taxon>
    </lineage>
</organism>
<reference evidence="1" key="1">
    <citation type="submission" date="2020-02" db="EMBL/GenBank/DDBJ databases">
        <authorList>
            <person name="Meier V. D."/>
        </authorList>
    </citation>
    <scope>NUCLEOTIDE SEQUENCE</scope>
    <source>
        <strain evidence="1">AVDCRST_MAG95</strain>
    </source>
</reference>
<sequence>MPICRCKDNKYKYKSKPETDKFKSSELGYVRRLIRANL</sequence>
<dbReference type="AlphaFoldDB" id="A0A6J4JLA2"/>